<reference evidence="2" key="2">
    <citation type="submission" date="2021-09" db="EMBL/GenBank/DDBJ databases">
        <authorList>
            <person name="Jia N."/>
            <person name="Wang J."/>
            <person name="Shi W."/>
            <person name="Du L."/>
            <person name="Sun Y."/>
            <person name="Zhan W."/>
            <person name="Jiang J."/>
            <person name="Wang Q."/>
            <person name="Zhang B."/>
            <person name="Ji P."/>
            <person name="Sakyi L.B."/>
            <person name="Cui X."/>
            <person name="Yuan T."/>
            <person name="Jiang B."/>
            <person name="Yang W."/>
            <person name="Lam T.T.-Y."/>
            <person name="Chang Q."/>
            <person name="Ding S."/>
            <person name="Wang X."/>
            <person name="Zhu J."/>
            <person name="Ruan X."/>
            <person name="Zhao L."/>
            <person name="Wei J."/>
            <person name="Que T."/>
            <person name="Du C."/>
            <person name="Cheng J."/>
            <person name="Dai P."/>
            <person name="Han X."/>
            <person name="Huang E."/>
            <person name="Gao Y."/>
            <person name="Liu J."/>
            <person name="Shao H."/>
            <person name="Ye R."/>
            <person name="Li L."/>
            <person name="Wei W."/>
            <person name="Wang X."/>
            <person name="Wang C."/>
            <person name="Huo Q."/>
            <person name="Li W."/>
            <person name="Guo W."/>
            <person name="Chen H."/>
            <person name="Chen S."/>
            <person name="Zhou L."/>
            <person name="Zhou L."/>
            <person name="Ni X."/>
            <person name="Tian J."/>
            <person name="Zhou Y."/>
            <person name="Sheng Y."/>
            <person name="Liu T."/>
            <person name="Pan Y."/>
            <person name="Xia L."/>
            <person name="Li J."/>
            <person name="Zhao F."/>
            <person name="Cao W."/>
        </authorList>
    </citation>
    <scope>NUCLEOTIDE SEQUENCE</scope>
    <source>
        <strain evidence="2">Rmic-2018</strain>
        <tissue evidence="2">Larvae</tissue>
    </source>
</reference>
<organism evidence="2 3">
    <name type="scientific">Rhipicephalus microplus</name>
    <name type="common">Cattle tick</name>
    <name type="synonym">Boophilus microplus</name>
    <dbReference type="NCBI Taxonomy" id="6941"/>
    <lineage>
        <taxon>Eukaryota</taxon>
        <taxon>Metazoa</taxon>
        <taxon>Ecdysozoa</taxon>
        <taxon>Arthropoda</taxon>
        <taxon>Chelicerata</taxon>
        <taxon>Arachnida</taxon>
        <taxon>Acari</taxon>
        <taxon>Parasitiformes</taxon>
        <taxon>Ixodida</taxon>
        <taxon>Ixodoidea</taxon>
        <taxon>Ixodidae</taxon>
        <taxon>Rhipicephalinae</taxon>
        <taxon>Rhipicephalus</taxon>
        <taxon>Boophilus</taxon>
    </lineage>
</organism>
<dbReference type="Gene3D" id="3.40.525.10">
    <property type="entry name" value="CRAL-TRIO lipid binding domain"/>
    <property type="match status" value="1"/>
</dbReference>
<accession>A0A9J6EW86</accession>
<proteinExistence type="predicted"/>
<evidence type="ECO:0000313" key="3">
    <source>
        <dbReference type="Proteomes" id="UP000821866"/>
    </source>
</evidence>
<keyword evidence="3" id="KW-1185">Reference proteome</keyword>
<feature type="compositionally biased region" description="Basic and acidic residues" evidence="1">
    <location>
        <begin position="89"/>
        <end position="101"/>
    </location>
</feature>
<reference evidence="2" key="1">
    <citation type="journal article" date="2020" name="Cell">
        <title>Large-Scale Comparative Analyses of Tick Genomes Elucidate Their Genetic Diversity and Vector Capacities.</title>
        <authorList>
            <consortium name="Tick Genome and Microbiome Consortium (TIGMIC)"/>
            <person name="Jia N."/>
            <person name="Wang J."/>
            <person name="Shi W."/>
            <person name="Du L."/>
            <person name="Sun Y."/>
            <person name="Zhan W."/>
            <person name="Jiang J.F."/>
            <person name="Wang Q."/>
            <person name="Zhang B."/>
            <person name="Ji P."/>
            <person name="Bell-Sakyi L."/>
            <person name="Cui X.M."/>
            <person name="Yuan T.T."/>
            <person name="Jiang B.G."/>
            <person name="Yang W.F."/>
            <person name="Lam T.T."/>
            <person name="Chang Q.C."/>
            <person name="Ding S.J."/>
            <person name="Wang X.J."/>
            <person name="Zhu J.G."/>
            <person name="Ruan X.D."/>
            <person name="Zhao L."/>
            <person name="Wei J.T."/>
            <person name="Ye R.Z."/>
            <person name="Que T.C."/>
            <person name="Du C.H."/>
            <person name="Zhou Y.H."/>
            <person name="Cheng J.X."/>
            <person name="Dai P.F."/>
            <person name="Guo W.B."/>
            <person name="Han X.H."/>
            <person name="Huang E.J."/>
            <person name="Li L.F."/>
            <person name="Wei W."/>
            <person name="Gao Y.C."/>
            <person name="Liu J.Z."/>
            <person name="Shao H.Z."/>
            <person name="Wang X."/>
            <person name="Wang C.C."/>
            <person name="Yang T.C."/>
            <person name="Huo Q.B."/>
            <person name="Li W."/>
            <person name="Chen H.Y."/>
            <person name="Chen S.E."/>
            <person name="Zhou L.G."/>
            <person name="Ni X.B."/>
            <person name="Tian J.H."/>
            <person name="Sheng Y."/>
            <person name="Liu T."/>
            <person name="Pan Y.S."/>
            <person name="Xia L.Y."/>
            <person name="Li J."/>
            <person name="Zhao F."/>
            <person name="Cao W.C."/>
        </authorList>
    </citation>
    <scope>NUCLEOTIDE SEQUENCE</scope>
    <source>
        <strain evidence="2">Rmic-2018</strain>
    </source>
</reference>
<dbReference type="SUPFAM" id="SSF46938">
    <property type="entry name" value="CRAL/TRIO N-terminal domain"/>
    <property type="match status" value="1"/>
</dbReference>
<gene>
    <name evidence="2" type="ORF">HPB51_003271</name>
</gene>
<evidence type="ECO:0000256" key="1">
    <source>
        <dbReference type="SAM" id="MobiDB-lite"/>
    </source>
</evidence>
<sequence length="267" mass="29819">MRNRLAFRFGQRGEGRAVSRQGQRKRSGASGHCDANKNANTSPRLGRRADDPVDGTEQHQRAVLFGVASVVTDNASDRLLRTALASVTEKGDERSPRRPEPDAGGGSQKPRDFNLNKAEQMLRAHVEWRKQFGTDDVMTWPESPEVGKAIFLQQRQFRLTFGVAFRTPPPRRGGLVAKGATESGRVARRLRNFPMFLVDCRIYRGKRFSPSIDGSFKDFPDTKFCQVGPLFSHLLALLFHHESKNAKSSVSAHDAIGRPLPRWGLQA</sequence>
<dbReference type="InterPro" id="IPR036865">
    <property type="entry name" value="CRAL-TRIO_dom_sf"/>
</dbReference>
<feature type="compositionally biased region" description="Basic and acidic residues" evidence="1">
    <location>
        <begin position="47"/>
        <end position="57"/>
    </location>
</feature>
<dbReference type="Proteomes" id="UP000821866">
    <property type="component" value="Chromosome 1"/>
</dbReference>
<dbReference type="AlphaFoldDB" id="A0A9J6EW86"/>
<comment type="caution">
    <text evidence="2">The sequence shown here is derived from an EMBL/GenBank/DDBJ whole genome shotgun (WGS) entry which is preliminary data.</text>
</comment>
<dbReference type="VEuPathDB" id="VectorBase:LOC119172841"/>
<feature type="region of interest" description="Disordered" evidence="1">
    <location>
        <begin position="1"/>
        <end position="57"/>
    </location>
</feature>
<name>A0A9J6EW86_RHIMP</name>
<dbReference type="EMBL" id="JABSTU010000001">
    <property type="protein sequence ID" value="KAH8038787.1"/>
    <property type="molecule type" value="Genomic_DNA"/>
</dbReference>
<dbReference type="InterPro" id="IPR036273">
    <property type="entry name" value="CRAL/TRIO_N_dom_sf"/>
</dbReference>
<feature type="region of interest" description="Disordered" evidence="1">
    <location>
        <begin position="85"/>
        <end position="113"/>
    </location>
</feature>
<evidence type="ECO:0000313" key="2">
    <source>
        <dbReference type="EMBL" id="KAH8038787.1"/>
    </source>
</evidence>
<protein>
    <submittedName>
        <fullName evidence="2">Uncharacterized protein</fullName>
    </submittedName>
</protein>